<evidence type="ECO:0000313" key="1">
    <source>
        <dbReference type="EMBL" id="PXW70107.1"/>
    </source>
</evidence>
<dbReference type="RefSeq" id="WP_110299975.1">
    <property type="nucleotide sequence ID" value="NZ_QJJM01000014.1"/>
</dbReference>
<evidence type="ECO:0000313" key="2">
    <source>
        <dbReference type="Proteomes" id="UP000248014"/>
    </source>
</evidence>
<reference evidence="1 2" key="1">
    <citation type="submission" date="2018-05" db="EMBL/GenBank/DDBJ databases">
        <title>Genomic Encyclopedia of Type Strains, Phase IV (KMG-IV): sequencing the most valuable type-strain genomes for metagenomic binning, comparative biology and taxonomic classification.</title>
        <authorList>
            <person name="Goeker M."/>
        </authorList>
    </citation>
    <scope>NUCLEOTIDE SEQUENCE [LARGE SCALE GENOMIC DNA]</scope>
    <source>
        <strain evidence="1 2">DSM 3183</strain>
    </source>
</reference>
<dbReference type="OrthoDB" id="8446608at2"/>
<keyword evidence="2" id="KW-1185">Reference proteome</keyword>
<accession>A0A2V3UTL3</accession>
<comment type="caution">
    <text evidence="1">The sequence shown here is derived from an EMBL/GenBank/DDBJ whole genome shotgun (WGS) entry which is preliminary data.</text>
</comment>
<dbReference type="Proteomes" id="UP000248014">
    <property type="component" value="Unassembled WGS sequence"/>
</dbReference>
<protein>
    <recommendedName>
        <fullName evidence="3">HIRAN domain-containing protein</fullName>
    </recommendedName>
</protein>
<dbReference type="AlphaFoldDB" id="A0A2V3UTL3"/>
<evidence type="ECO:0008006" key="3">
    <source>
        <dbReference type="Google" id="ProtNLM"/>
    </source>
</evidence>
<gene>
    <name evidence="1" type="ORF">C7451_11483</name>
</gene>
<sequence length="249" mass="27588">MSRALIRHIVEPPRLILAWQAPDEFNDRTRFAVGELNPRGDQTACLRYFGDSEQFAELNPGKTYDQLKSYGYAGYPGFSTEKAEHDAGVIEAFMRRLPPRSRSDFASYIAHLRIAPDASVTDFALLGLSEAQLPSDGFSLVDPLSVGIEARELICEVAGYRYYARKPGFIAPPIGARIDICPEPDNAFDPNAVACQFEGAKIGNINRLQAAAYGTWAKQQRVSAVVDRLNGTEERPRLFLFVETSALPE</sequence>
<name>A0A2V3UTL3_9SPHN</name>
<dbReference type="Gene3D" id="3.30.70.2330">
    <property type="match status" value="1"/>
</dbReference>
<proteinExistence type="predicted"/>
<dbReference type="EMBL" id="QJJM01000014">
    <property type="protein sequence ID" value="PXW70107.1"/>
    <property type="molecule type" value="Genomic_DNA"/>
</dbReference>
<organism evidence="1 2">
    <name type="scientific">Blastomonas natatoria</name>
    <dbReference type="NCBI Taxonomy" id="34015"/>
    <lineage>
        <taxon>Bacteria</taxon>
        <taxon>Pseudomonadati</taxon>
        <taxon>Pseudomonadota</taxon>
        <taxon>Alphaproteobacteria</taxon>
        <taxon>Sphingomonadales</taxon>
        <taxon>Sphingomonadaceae</taxon>
        <taxon>Blastomonas</taxon>
    </lineage>
</organism>